<reference evidence="3" key="3">
    <citation type="submission" date="2015-06" db="UniProtKB">
        <authorList>
            <consortium name="EnsemblPlants"/>
        </authorList>
    </citation>
    <scope>IDENTIFICATION</scope>
    <source>
        <strain evidence="3">cv. Jemalong A17</strain>
    </source>
</reference>
<organism evidence="2 4">
    <name type="scientific">Medicago truncatula</name>
    <name type="common">Barrel medic</name>
    <name type="synonym">Medicago tribuloides</name>
    <dbReference type="NCBI Taxonomy" id="3880"/>
    <lineage>
        <taxon>Eukaryota</taxon>
        <taxon>Viridiplantae</taxon>
        <taxon>Streptophyta</taxon>
        <taxon>Embryophyta</taxon>
        <taxon>Tracheophyta</taxon>
        <taxon>Spermatophyta</taxon>
        <taxon>Magnoliopsida</taxon>
        <taxon>eudicotyledons</taxon>
        <taxon>Gunneridae</taxon>
        <taxon>Pentapetalae</taxon>
        <taxon>rosids</taxon>
        <taxon>fabids</taxon>
        <taxon>Fabales</taxon>
        <taxon>Fabaceae</taxon>
        <taxon>Papilionoideae</taxon>
        <taxon>50 kb inversion clade</taxon>
        <taxon>NPAAA clade</taxon>
        <taxon>Hologalegina</taxon>
        <taxon>IRL clade</taxon>
        <taxon>Trifolieae</taxon>
        <taxon>Medicago</taxon>
    </lineage>
</organism>
<dbReference type="EnsemblPlants" id="KEH17091">
    <property type="protein sequence ID" value="KEH17091"/>
    <property type="gene ID" value="MTR_0045s0120"/>
</dbReference>
<dbReference type="Proteomes" id="UP000002051">
    <property type="component" value="Unassembled WGS sequence"/>
</dbReference>
<name>A0A072TIP3_MEDTR</name>
<evidence type="ECO:0000256" key="1">
    <source>
        <dbReference type="SAM" id="MobiDB-lite"/>
    </source>
</evidence>
<reference evidence="2 4" key="1">
    <citation type="journal article" date="2011" name="Nature">
        <title>The Medicago genome provides insight into the evolution of rhizobial symbioses.</title>
        <authorList>
            <person name="Young N.D."/>
            <person name="Debelle F."/>
            <person name="Oldroyd G.E."/>
            <person name="Geurts R."/>
            <person name="Cannon S.B."/>
            <person name="Udvardi M.K."/>
            <person name="Benedito V.A."/>
            <person name="Mayer K.F."/>
            <person name="Gouzy J."/>
            <person name="Schoof H."/>
            <person name="Van de Peer Y."/>
            <person name="Proost S."/>
            <person name="Cook D.R."/>
            <person name="Meyers B.C."/>
            <person name="Spannagl M."/>
            <person name="Cheung F."/>
            <person name="De Mita S."/>
            <person name="Krishnakumar V."/>
            <person name="Gundlach H."/>
            <person name="Zhou S."/>
            <person name="Mudge J."/>
            <person name="Bharti A.K."/>
            <person name="Murray J.D."/>
            <person name="Naoumkina M.A."/>
            <person name="Rosen B."/>
            <person name="Silverstein K.A."/>
            <person name="Tang H."/>
            <person name="Rombauts S."/>
            <person name="Zhao P.X."/>
            <person name="Zhou P."/>
            <person name="Barbe V."/>
            <person name="Bardou P."/>
            <person name="Bechner M."/>
            <person name="Bellec A."/>
            <person name="Berger A."/>
            <person name="Berges H."/>
            <person name="Bidwell S."/>
            <person name="Bisseling T."/>
            <person name="Choisne N."/>
            <person name="Couloux A."/>
            <person name="Denny R."/>
            <person name="Deshpande S."/>
            <person name="Dai X."/>
            <person name="Doyle J.J."/>
            <person name="Dudez A.M."/>
            <person name="Farmer A.D."/>
            <person name="Fouteau S."/>
            <person name="Franken C."/>
            <person name="Gibelin C."/>
            <person name="Gish J."/>
            <person name="Goldstein S."/>
            <person name="Gonzalez A.J."/>
            <person name="Green P.J."/>
            <person name="Hallab A."/>
            <person name="Hartog M."/>
            <person name="Hua A."/>
            <person name="Humphray S.J."/>
            <person name="Jeong D.H."/>
            <person name="Jing Y."/>
            <person name="Jocker A."/>
            <person name="Kenton S.M."/>
            <person name="Kim D.J."/>
            <person name="Klee K."/>
            <person name="Lai H."/>
            <person name="Lang C."/>
            <person name="Lin S."/>
            <person name="Macmil S.L."/>
            <person name="Magdelenat G."/>
            <person name="Matthews L."/>
            <person name="McCorrison J."/>
            <person name="Monaghan E.L."/>
            <person name="Mun J.H."/>
            <person name="Najar F.Z."/>
            <person name="Nicholson C."/>
            <person name="Noirot C."/>
            <person name="O'Bleness M."/>
            <person name="Paule C.R."/>
            <person name="Poulain J."/>
            <person name="Prion F."/>
            <person name="Qin B."/>
            <person name="Qu C."/>
            <person name="Retzel E.F."/>
            <person name="Riddle C."/>
            <person name="Sallet E."/>
            <person name="Samain S."/>
            <person name="Samson N."/>
            <person name="Sanders I."/>
            <person name="Saurat O."/>
            <person name="Scarpelli C."/>
            <person name="Schiex T."/>
            <person name="Segurens B."/>
            <person name="Severin A.J."/>
            <person name="Sherrier D.J."/>
            <person name="Shi R."/>
            <person name="Sims S."/>
            <person name="Singer S.R."/>
            <person name="Sinharoy S."/>
            <person name="Sterck L."/>
            <person name="Viollet A."/>
            <person name="Wang B.B."/>
            <person name="Wang K."/>
            <person name="Wang M."/>
            <person name="Wang X."/>
            <person name="Warfsmann J."/>
            <person name="Weissenbach J."/>
            <person name="White D.D."/>
            <person name="White J.D."/>
            <person name="Wiley G.B."/>
            <person name="Wincker P."/>
            <person name="Xing Y."/>
            <person name="Yang L."/>
            <person name="Yao Z."/>
            <person name="Ying F."/>
            <person name="Zhai J."/>
            <person name="Zhou L."/>
            <person name="Zuber A."/>
            <person name="Denarie J."/>
            <person name="Dixon R.A."/>
            <person name="May G.D."/>
            <person name="Schwartz D.C."/>
            <person name="Rogers J."/>
            <person name="Quetier F."/>
            <person name="Town C.D."/>
            <person name="Roe B.A."/>
        </authorList>
    </citation>
    <scope>NUCLEOTIDE SEQUENCE [LARGE SCALE GENOMIC DNA]</scope>
    <source>
        <strain evidence="2">A17</strain>
        <strain evidence="3 4">cv. Jemalong A17</strain>
    </source>
</reference>
<accession>A0A072TIP3</accession>
<gene>
    <name evidence="2" type="ORF">MTR_0045s0120</name>
</gene>
<feature type="region of interest" description="Disordered" evidence="1">
    <location>
        <begin position="24"/>
        <end position="47"/>
    </location>
</feature>
<dbReference type="AlphaFoldDB" id="A0A072TIP3"/>
<evidence type="ECO:0000313" key="3">
    <source>
        <dbReference type="EnsemblPlants" id="KEH17091"/>
    </source>
</evidence>
<dbReference type="HOGENOM" id="CLU_174300_0_0_1"/>
<dbReference type="EMBL" id="KL402770">
    <property type="protein sequence ID" value="KEH17091.1"/>
    <property type="molecule type" value="Genomic_DNA"/>
</dbReference>
<feature type="compositionally biased region" description="Low complexity" evidence="1">
    <location>
        <begin position="29"/>
        <end position="40"/>
    </location>
</feature>
<reference evidence="2 4" key="2">
    <citation type="journal article" date="2014" name="BMC Genomics">
        <title>An improved genome release (version Mt4.0) for the model legume Medicago truncatula.</title>
        <authorList>
            <person name="Tang H."/>
            <person name="Krishnakumar V."/>
            <person name="Bidwell S."/>
            <person name="Rosen B."/>
            <person name="Chan A."/>
            <person name="Zhou S."/>
            <person name="Gentzbittel L."/>
            <person name="Childs K.L."/>
            <person name="Yandell M."/>
            <person name="Gundlach H."/>
            <person name="Mayer K.F."/>
            <person name="Schwartz D.C."/>
            <person name="Town C.D."/>
        </authorList>
    </citation>
    <scope>GENOME REANNOTATION</scope>
    <source>
        <strain evidence="2">A17</strain>
        <strain evidence="3 4">cv. Jemalong A17</strain>
    </source>
</reference>
<proteinExistence type="predicted"/>
<evidence type="ECO:0000313" key="4">
    <source>
        <dbReference type="Proteomes" id="UP000002051"/>
    </source>
</evidence>
<keyword evidence="4" id="KW-1185">Reference proteome</keyword>
<protein>
    <submittedName>
        <fullName evidence="2 3">Uncharacterized protein</fullName>
    </submittedName>
</protein>
<evidence type="ECO:0000313" key="2">
    <source>
        <dbReference type="EMBL" id="KEH17091.1"/>
    </source>
</evidence>
<sequence>MRRKIQLTQESVNTQQALLEAQRRRFDVDGSSSDSSSSRSSRSHRRQLRMNDIKVDILDFQRNLQLDEFVDWLQTVERAFEYKEIPEEKSKNCCCQVKETRFNLVEKIL</sequence>